<evidence type="ECO:0000259" key="4">
    <source>
        <dbReference type="SMART" id="SM00460"/>
    </source>
</evidence>
<dbReference type="Pfam" id="PF19127">
    <property type="entry name" value="Choline_bind_3"/>
    <property type="match status" value="3"/>
</dbReference>
<dbReference type="InterPro" id="IPR018337">
    <property type="entry name" value="Cell_wall/Cho-bd_repeat"/>
</dbReference>
<feature type="repeat" description="Cell wall-binding" evidence="2">
    <location>
        <begin position="638"/>
        <end position="658"/>
    </location>
</feature>
<proteinExistence type="predicted"/>
<reference evidence="5 6" key="1">
    <citation type="journal article" date="2019" name="Microbiol. Resour. Announc.">
        <title>Draft Genome Sequences of Type Strains of Gordonibacter faecihominis, Paraeggerthella hongkongensis, Parvibacter caecicola,Slackia equolifaciens, Slackia faecicanis, and Slackia isoflavoniconvertens.</title>
        <authorList>
            <person name="Danylec N."/>
            <person name="Stoll D.A."/>
            <person name="Dotsch A."/>
            <person name="Huch M."/>
        </authorList>
    </citation>
    <scope>NUCLEOTIDE SEQUENCE [LARGE SCALE GENOMIC DNA]</scope>
    <source>
        <strain evidence="5 6">DSM 18785</strain>
    </source>
</reference>
<name>A0A3N0APW3_9ACTN</name>
<dbReference type="Pfam" id="PF01841">
    <property type="entry name" value="Transglut_core"/>
    <property type="match status" value="1"/>
</dbReference>
<accession>A0A3N0APW3</accession>
<dbReference type="EMBL" id="QICA01000018">
    <property type="protein sequence ID" value="RNL36852.1"/>
    <property type="molecule type" value="Genomic_DNA"/>
</dbReference>
<evidence type="ECO:0000313" key="5">
    <source>
        <dbReference type="EMBL" id="RNL36852.1"/>
    </source>
</evidence>
<protein>
    <recommendedName>
        <fullName evidence="4">Transglutaminase-like domain-containing protein</fullName>
    </recommendedName>
</protein>
<dbReference type="InterPro" id="IPR002931">
    <property type="entry name" value="Transglutaminase-like"/>
</dbReference>
<feature type="domain" description="Transglutaminase-like" evidence="4">
    <location>
        <begin position="209"/>
        <end position="261"/>
    </location>
</feature>
<dbReference type="InterPro" id="IPR038765">
    <property type="entry name" value="Papain-like_cys_pep_sf"/>
</dbReference>
<keyword evidence="3" id="KW-0732">Signal</keyword>
<feature type="repeat" description="Cell wall-binding" evidence="2">
    <location>
        <begin position="704"/>
        <end position="724"/>
    </location>
</feature>
<evidence type="ECO:0000313" key="6">
    <source>
        <dbReference type="Proteomes" id="UP000278327"/>
    </source>
</evidence>
<evidence type="ECO:0000256" key="1">
    <source>
        <dbReference type="ARBA" id="ARBA00022737"/>
    </source>
</evidence>
<feature type="signal peptide" evidence="3">
    <location>
        <begin position="1"/>
        <end position="33"/>
    </location>
</feature>
<keyword evidence="1" id="KW-0677">Repeat</keyword>
<evidence type="ECO:0000256" key="2">
    <source>
        <dbReference type="PROSITE-ProRule" id="PRU00591"/>
    </source>
</evidence>
<dbReference type="SMART" id="SM00460">
    <property type="entry name" value="TGc"/>
    <property type="match status" value="1"/>
</dbReference>
<dbReference type="PROSITE" id="PS51170">
    <property type="entry name" value="CW"/>
    <property type="match status" value="2"/>
</dbReference>
<dbReference type="SUPFAM" id="SSF54001">
    <property type="entry name" value="Cysteine proteinases"/>
    <property type="match status" value="1"/>
</dbReference>
<dbReference type="Proteomes" id="UP000278327">
    <property type="component" value="Unassembled WGS sequence"/>
</dbReference>
<dbReference type="Pfam" id="PF01473">
    <property type="entry name" value="Choline_bind_1"/>
    <property type="match status" value="1"/>
</dbReference>
<sequence length="782" mass="86814">MVGAFRQMRRFGLVAVVVLVVLAALVAPPTAYADGSDILADRDIVTVEAQVRGVNSKGWRVFVSYARPEAGKPTDFTITVEDGPNGTGPYRYQQGFISKEGAYVYDPSFGTIDPPQDSNVLSYEFVGAGRYEYQFLVQPTGKLNKRFSISVDVEGEGFVDADERAREIVAECLPNGNQDDYETALALHDWIIDNVSYDYTYRNLGVDRALAGMAVTCEGYHAAYVKLLEAAGMKTGRITGGGHVWTAVWMDGEWYHVDTTHDDVKDGLSDTTALGTLSKEQQAHLLFGLDDATMALANPSYVGSTPGYEVNSLENNYFIRTGDILEWSDPIADQILQQLNQKVTSFKVKATNAAWPQPTYKNPINNLVAYELNRCEWSTDNQTSDAVVRVDYADDYFNVEAFAVLSGAPSVASGLTYNGDPRTGVAVPDAGKYVVSGTSQATNAGTYTATVTPAAGYAWDETGNRESRSYQWSIEPALLSSSAITAVVAQPSCEYAGEAQRPQVSVKHNGRLLKEGEDYTISYGNNVGIGQATATVRGTGKNYTGTRTVSFNIVAPKNKWLTINGKKYYYGAGGQPVKWSQKIGGHWYYFNGSGVMQTGWITWRDGTKSFFDWDGRALAGWRSFNGVKYYFDQATGISKRWSQKIDGKWYYFDSSSRMVKGWVTWKDGTKSYFHPDSSGHAAALTGWRSFSGVKYYFDPATGVSKRWSQKIDGHWYYFNTDSVMQKNRWITWQDGRKSYFNWDGKALTGWRSFNGVKYYFDPVTGMTSGKRSCVVVSRLFLR</sequence>
<feature type="chain" id="PRO_5018081693" description="Transglutaminase-like domain-containing protein" evidence="3">
    <location>
        <begin position="34"/>
        <end position="782"/>
    </location>
</feature>
<keyword evidence="6" id="KW-1185">Reference proteome</keyword>
<dbReference type="Gene3D" id="3.10.620.30">
    <property type="match status" value="1"/>
</dbReference>
<comment type="caution">
    <text evidence="5">The sequence shown here is derived from an EMBL/GenBank/DDBJ whole genome shotgun (WGS) entry which is preliminary data.</text>
</comment>
<dbReference type="Gene3D" id="2.10.270.10">
    <property type="entry name" value="Cholin Binding"/>
    <property type="match status" value="4"/>
</dbReference>
<gene>
    <name evidence="5" type="ORF">DMP10_09855</name>
</gene>
<dbReference type="RefSeq" id="WP_117283527.1">
    <property type="nucleotide sequence ID" value="NZ_QICA01000018.1"/>
</dbReference>
<dbReference type="SUPFAM" id="SSF69360">
    <property type="entry name" value="Cell wall binding repeat"/>
    <property type="match status" value="1"/>
</dbReference>
<evidence type="ECO:0000256" key="3">
    <source>
        <dbReference type="SAM" id="SignalP"/>
    </source>
</evidence>
<dbReference type="AlphaFoldDB" id="A0A3N0APW3"/>
<organism evidence="5 6">
    <name type="scientific">Adlercreutzia equolifaciens subsp. celatus DSM 18785</name>
    <dbReference type="NCBI Taxonomy" id="1121021"/>
    <lineage>
        <taxon>Bacteria</taxon>
        <taxon>Bacillati</taxon>
        <taxon>Actinomycetota</taxon>
        <taxon>Coriobacteriia</taxon>
        <taxon>Eggerthellales</taxon>
        <taxon>Eggerthellaceae</taxon>
        <taxon>Adlercreutzia</taxon>
    </lineage>
</organism>